<dbReference type="AlphaFoldDB" id="A0A6J2XN63"/>
<sequence length="498" mass="54341">MAPKKSIISSRKSAWDYEFEPSKRSFGLQTCTDTGVGDCPACLSAKNSCHMDTCTLCCEPKYCGPKGKQCPFAKGTEVQTEPICMYDCLTCDCSDEFGLAGCVFTGPCDLTGVECRCLDKSCSTTGHCLLEDDDELWRGAPKCQGTDPYQEDYADIDITISQQDAFYGNNNPSTTYTFESAGTDPNRGCSMMAPGMASGLDADDIIRKCHALCQTTRDQDFDVQDLIDQGIQYDYPIGGGCGQQPTTPLSQLVFPSDQSTSVMIPPDQPNYGSCAQTSTTQLFGNINQIAGQQRSGCNMTPLEVLQPPQIPTTRTCASETLVDYDVVSNRSITPSAFLNEQQQPSPQPLDNIPEEQNYQIEIEETPTPHGNANKISIIALPPRVAGRLQQMSRPDYQKSTASLASASKVQVGSCPTQTPYPPPMYRPHPTGLSRTESKTSHKSILSRNKSMTDNIGNGHKSQVHFNIEITDNENNDRTIVLRRRSVVGGEDTNVPSTQ</sequence>
<dbReference type="OrthoDB" id="10596294at2759"/>
<feature type="compositionally biased region" description="Polar residues" evidence="1">
    <location>
        <begin position="389"/>
        <end position="414"/>
    </location>
</feature>
<proteinExistence type="predicted"/>
<feature type="region of interest" description="Disordered" evidence="1">
    <location>
        <begin position="389"/>
        <end position="443"/>
    </location>
</feature>
<evidence type="ECO:0000313" key="2">
    <source>
        <dbReference type="Proteomes" id="UP000504635"/>
    </source>
</evidence>
<name>A0A6J2XN63_SITOR</name>
<reference evidence="3" key="1">
    <citation type="submission" date="2025-08" db="UniProtKB">
        <authorList>
            <consortium name="RefSeq"/>
        </authorList>
    </citation>
    <scope>IDENTIFICATION</scope>
    <source>
        <tissue evidence="3">Gonads</tissue>
    </source>
</reference>
<protein>
    <submittedName>
        <fullName evidence="3">Uncharacterized protein LOC115879417 isoform X1</fullName>
    </submittedName>
</protein>
<dbReference type="GeneID" id="115879417"/>
<dbReference type="RefSeq" id="XP_030752104.1">
    <property type="nucleotide sequence ID" value="XM_030896244.1"/>
</dbReference>
<dbReference type="Proteomes" id="UP000504635">
    <property type="component" value="Unplaced"/>
</dbReference>
<evidence type="ECO:0000313" key="3">
    <source>
        <dbReference type="RefSeq" id="XP_030752104.1"/>
    </source>
</evidence>
<evidence type="ECO:0000256" key="1">
    <source>
        <dbReference type="SAM" id="MobiDB-lite"/>
    </source>
</evidence>
<dbReference type="KEGG" id="soy:115879417"/>
<gene>
    <name evidence="3" type="primary">LOC115879417</name>
</gene>
<dbReference type="InParanoid" id="A0A6J2XN63"/>
<organism evidence="2 3">
    <name type="scientific">Sitophilus oryzae</name>
    <name type="common">Rice weevil</name>
    <name type="synonym">Curculio oryzae</name>
    <dbReference type="NCBI Taxonomy" id="7048"/>
    <lineage>
        <taxon>Eukaryota</taxon>
        <taxon>Metazoa</taxon>
        <taxon>Ecdysozoa</taxon>
        <taxon>Arthropoda</taxon>
        <taxon>Hexapoda</taxon>
        <taxon>Insecta</taxon>
        <taxon>Pterygota</taxon>
        <taxon>Neoptera</taxon>
        <taxon>Endopterygota</taxon>
        <taxon>Coleoptera</taxon>
        <taxon>Polyphaga</taxon>
        <taxon>Cucujiformia</taxon>
        <taxon>Curculionidae</taxon>
        <taxon>Dryophthorinae</taxon>
        <taxon>Sitophilus</taxon>
    </lineage>
</organism>
<accession>A0A6J2XN63</accession>
<keyword evidence="2" id="KW-1185">Reference proteome</keyword>